<feature type="region of interest" description="Disordered" evidence="1">
    <location>
        <begin position="286"/>
        <end position="324"/>
    </location>
</feature>
<reference evidence="2 3" key="1">
    <citation type="journal article" date="2019" name="Emerg. Microbes Infect.">
        <title>Comprehensive subspecies identification of 175 nontuberculous mycobacteria species based on 7547 genomic profiles.</title>
        <authorList>
            <person name="Matsumoto Y."/>
            <person name="Kinjo T."/>
            <person name="Motooka D."/>
            <person name="Nabeya D."/>
            <person name="Jung N."/>
            <person name="Uechi K."/>
            <person name="Horii T."/>
            <person name="Iida T."/>
            <person name="Fujita J."/>
            <person name="Nakamura S."/>
        </authorList>
    </citation>
    <scope>NUCLEOTIDE SEQUENCE [LARGE SCALE GENOMIC DNA]</scope>
    <source>
        <strain evidence="2 3">JCM 12688</strain>
    </source>
</reference>
<dbReference type="Proteomes" id="UP000466187">
    <property type="component" value="Chromosome"/>
</dbReference>
<dbReference type="KEGG" id="mgad:MGAD_02230"/>
<name>A0A7I7WJ71_MYCGU</name>
<dbReference type="AlphaFoldDB" id="A0A7I7WJ71"/>
<dbReference type="EMBL" id="AP022608">
    <property type="protein sequence ID" value="BBZ15888.1"/>
    <property type="molecule type" value="Genomic_DNA"/>
</dbReference>
<proteinExistence type="predicted"/>
<gene>
    <name evidence="2" type="ORF">MGAD_02230</name>
</gene>
<organism evidence="2 3">
    <name type="scientific">Mycolicibacterium gadium</name>
    <name type="common">Mycobacterium gadium</name>
    <dbReference type="NCBI Taxonomy" id="1794"/>
    <lineage>
        <taxon>Bacteria</taxon>
        <taxon>Bacillati</taxon>
        <taxon>Actinomycetota</taxon>
        <taxon>Actinomycetes</taxon>
        <taxon>Mycobacteriales</taxon>
        <taxon>Mycobacteriaceae</taxon>
        <taxon>Mycolicibacterium</taxon>
    </lineage>
</organism>
<accession>A0A7I7WJ71</accession>
<evidence type="ECO:0000256" key="1">
    <source>
        <dbReference type="SAM" id="MobiDB-lite"/>
    </source>
</evidence>
<protein>
    <submittedName>
        <fullName evidence="2">Uncharacterized protein</fullName>
    </submittedName>
</protein>
<feature type="region of interest" description="Disordered" evidence="1">
    <location>
        <begin position="1"/>
        <end position="21"/>
    </location>
</feature>
<feature type="compositionally biased region" description="Basic and acidic residues" evidence="1">
    <location>
        <begin position="298"/>
        <end position="317"/>
    </location>
</feature>
<evidence type="ECO:0000313" key="2">
    <source>
        <dbReference type="EMBL" id="BBZ15888.1"/>
    </source>
</evidence>
<sequence>MNARGRRAALPSNDHSRPEYVSPDGLVVSHHNHAGRVKHYDFATLPVAEPMQRSLAALFAERCVPARWTAHSTSTGIWFCVQGFAKFIADQEHPPRDLDGLTVDLLKRWRQHTVTISPYRIVHATMALLRDDPRLRTGPVADELLRRVKIPNSGTQSYSEAEFTHITRTAKKMFRSALQRIDGNAEHLRTWRNGEFTEGSQDWIFGEVLDCLARTGSATKCIYTAPDGRKQLASRYIAVLREKKVQVPWYLLLFPSRLEITALGVLLMAEFGWNLSVIDRLRVPRASPDPGQQPTYRIELDKPRRGSGNHHETRNVTDDGASSPGRLISHALHATRFARVLVETQAPDTGRLLVWRSSAPTRPRADHDRQPPVGPFDFGITSAAALEWGQAIGLSGSPFRRGRRTVVALNRRQPAQHSQNSHDRDYTLVDKRAQNEAIEVIAVGAEDAADHARKAVLQAELRSAPTAGDVPTVTADCGGFDSSPYPRSDGSCGASFLMCLGCTNAHIHPGHHPRLAHLHHALSNLRSVMPPPTWVADWGDAHARLEHLKHSLGEPIWNQALSRVRADDRGLIDHLLTGNLDT</sequence>
<evidence type="ECO:0000313" key="3">
    <source>
        <dbReference type="Proteomes" id="UP000466187"/>
    </source>
</evidence>